<comment type="caution">
    <text evidence="1">The sequence shown here is derived from an EMBL/GenBank/DDBJ whole genome shotgun (WGS) entry which is preliminary data.</text>
</comment>
<keyword evidence="2" id="KW-1185">Reference proteome</keyword>
<dbReference type="AlphaFoldDB" id="A0A1W9ZBV3"/>
<dbReference type="RefSeq" id="WP_083116040.1">
    <property type="nucleotide sequence ID" value="NZ_JACKTS010000027.1"/>
</dbReference>
<dbReference type="Proteomes" id="UP000192284">
    <property type="component" value="Unassembled WGS sequence"/>
</dbReference>
<name>A0A1W9ZBV3_MYCAN</name>
<dbReference type="SUPFAM" id="SSF52777">
    <property type="entry name" value="CoA-dependent acyltransferases"/>
    <property type="match status" value="1"/>
</dbReference>
<accession>A0A1W9ZBV3</accession>
<proteinExistence type="predicted"/>
<dbReference type="EMBL" id="MVHE01000079">
    <property type="protein sequence ID" value="ORA11574.1"/>
    <property type="molecule type" value="Genomic_DNA"/>
</dbReference>
<evidence type="ECO:0000313" key="2">
    <source>
        <dbReference type="Proteomes" id="UP000192284"/>
    </source>
</evidence>
<evidence type="ECO:0000313" key="1">
    <source>
        <dbReference type="EMBL" id="ORA11574.1"/>
    </source>
</evidence>
<sequence length="446" mass="48202">MSNLLGLADQIYFVGERATGAAAVMQAVWVYNHAIDIDGLRRFHHHLHRGRLSRRVERSPLPFGRHRWVTPRHPPVLEIGATPRPREGFDAWLDAQAAVTVDLEHGPEWHLAVLPFTDGGAGISLVVSHGLTDGVGLCHAFADAACGREHPGHWPAAGARPRWRAVREDARQTVRDFPAIGRAAVAAARFARRSRKASPAPRPAEPHAKLAAADVPFTLPTTTVFVDAEAWQARAAELGGTGNGLLAGLTARLAQKMGRLTSDGSVTLTMPVSERTSGDTRANAVVNVNLTIDPAAVTTDLAVIRAATKEAVTRRRDVPDREATMLPLVPLVPQWLVRRMVSLARGSDTRVDSSNLGVIDPDAYRPDGSRADHFAIRTIARGMTETIMRRAGGMLTLFSGRVDRQVFVSAVAYHPGRTNSNAQLRQCLSSALNDFALTATTGWGLP</sequence>
<protein>
    <recommendedName>
        <fullName evidence="3">Diacylglycerol O-acyltransferase</fullName>
    </recommendedName>
</protein>
<reference evidence="1 2" key="1">
    <citation type="submission" date="2017-02" db="EMBL/GenBank/DDBJ databases">
        <title>The new phylogeny of genus Mycobacterium.</title>
        <authorList>
            <person name="Tortoli E."/>
            <person name="Trovato A."/>
            <person name="Cirillo D.M."/>
        </authorList>
    </citation>
    <scope>NUCLEOTIDE SEQUENCE [LARGE SCALE GENOMIC DNA]</scope>
    <source>
        <strain evidence="1 2">DSM 45057</strain>
    </source>
</reference>
<organism evidence="1 2">
    <name type="scientific">Mycobacterium angelicum</name>
    <dbReference type="NCBI Taxonomy" id="470074"/>
    <lineage>
        <taxon>Bacteria</taxon>
        <taxon>Bacillati</taxon>
        <taxon>Actinomycetota</taxon>
        <taxon>Actinomycetes</taxon>
        <taxon>Mycobacteriales</taxon>
        <taxon>Mycobacteriaceae</taxon>
        <taxon>Mycobacterium</taxon>
    </lineage>
</organism>
<gene>
    <name evidence="1" type="ORF">BST12_25675</name>
</gene>
<evidence type="ECO:0008006" key="3">
    <source>
        <dbReference type="Google" id="ProtNLM"/>
    </source>
</evidence>
<dbReference type="OrthoDB" id="8183309at2"/>